<evidence type="ECO:0000259" key="1">
    <source>
        <dbReference type="Pfam" id="PF14080"/>
    </source>
</evidence>
<keyword evidence="3" id="KW-1185">Reference proteome</keyword>
<accession>A0A2C6DRC1</accession>
<evidence type="ECO:0000313" key="3">
    <source>
        <dbReference type="Proteomes" id="UP000224974"/>
    </source>
</evidence>
<evidence type="ECO:0000313" key="2">
    <source>
        <dbReference type="EMBL" id="PHI30862.1"/>
    </source>
</evidence>
<protein>
    <submittedName>
        <fullName evidence="2">DUF4261 domain-containing protein</fullName>
    </submittedName>
</protein>
<sequence>MGIISRFFGRKDADSPVSSPLVANPQLNDPLSLELLFLQPSELNNQRLSEALCATDKSLSKAIVELDSELTAQGTPFGLIGWGKHVVQLVGFSAPMPSEALERCLEPSHYGAEQKDLARSHQAYIIIYYAGYETDPLEQYVALGLVAGALARLGAVTVVNETAHTTLPAAIFTDDAFDLDLSSFLREGLPLLMLFCGFVKYEVEGIQGVWMRTYGVYHLGQPDLALLADGHDQGQQTMDMFSNILSYLIESKAQIAADHTMQIGENAYLRLRLPQENEYFLESKGDIFVAEIISADEINQP</sequence>
<dbReference type="InterPro" id="IPR025357">
    <property type="entry name" value="DUF4261"/>
</dbReference>
<name>A0A2C6DRC1_9GAMM</name>
<dbReference type="Proteomes" id="UP000224974">
    <property type="component" value="Unassembled WGS sequence"/>
</dbReference>
<gene>
    <name evidence="2" type="ORF">CRN84_16720</name>
</gene>
<proteinExistence type="predicted"/>
<comment type="caution">
    <text evidence="2">The sequence shown here is derived from an EMBL/GenBank/DDBJ whole genome shotgun (WGS) entry which is preliminary data.</text>
</comment>
<dbReference type="Pfam" id="PF14080">
    <property type="entry name" value="DUF4261"/>
    <property type="match status" value="1"/>
</dbReference>
<feature type="domain" description="DUF4261" evidence="1">
    <location>
        <begin position="212"/>
        <end position="280"/>
    </location>
</feature>
<organism evidence="2 3">
    <name type="scientific">Budvicia aquatica</name>
    <dbReference type="NCBI Taxonomy" id="82979"/>
    <lineage>
        <taxon>Bacteria</taxon>
        <taxon>Pseudomonadati</taxon>
        <taxon>Pseudomonadota</taxon>
        <taxon>Gammaproteobacteria</taxon>
        <taxon>Enterobacterales</taxon>
        <taxon>Budviciaceae</taxon>
        <taxon>Budvicia</taxon>
    </lineage>
</organism>
<dbReference type="EMBL" id="PDDX01000001">
    <property type="protein sequence ID" value="PHI30862.1"/>
    <property type="molecule type" value="Genomic_DNA"/>
</dbReference>
<dbReference type="AlphaFoldDB" id="A0A2C6DRC1"/>
<reference evidence="3" key="1">
    <citation type="submission" date="2017-09" db="EMBL/GenBank/DDBJ databases">
        <title>FDA dAtabase for Regulatory Grade micrObial Sequences (FDA-ARGOS): Supporting development and validation of Infectious Disease Dx tests.</title>
        <authorList>
            <person name="Minogue T."/>
            <person name="Wolcott M."/>
            <person name="Wasieloski L."/>
            <person name="Aguilar W."/>
            <person name="Moore D."/>
            <person name="Tallon L."/>
            <person name="Sadzewicz L."/>
            <person name="Ott S."/>
            <person name="Zhao X."/>
            <person name="Nagaraj S."/>
            <person name="Vavikolanu K."/>
            <person name="Aluvathingal J."/>
            <person name="Nadendla S."/>
            <person name="Sichtig H."/>
        </authorList>
    </citation>
    <scope>NUCLEOTIDE SEQUENCE [LARGE SCALE GENOMIC DNA]</scope>
    <source>
        <strain evidence="3">FDAARGOS_387</strain>
    </source>
</reference>
<dbReference type="RefSeq" id="WP_029094268.1">
    <property type="nucleotide sequence ID" value="NZ_PDDX01000001.1"/>
</dbReference>
<dbReference type="OrthoDB" id="278790at2"/>